<dbReference type="SUPFAM" id="SSF54593">
    <property type="entry name" value="Glyoxalase/Bleomycin resistance protein/Dihydroxybiphenyl dioxygenase"/>
    <property type="match status" value="2"/>
</dbReference>
<dbReference type="Pfam" id="PF18029">
    <property type="entry name" value="Glyoxalase_6"/>
    <property type="match status" value="2"/>
</dbReference>
<evidence type="ECO:0000259" key="1">
    <source>
        <dbReference type="PROSITE" id="PS51819"/>
    </source>
</evidence>
<gene>
    <name evidence="2" type="ORF">FJ693_05975</name>
</gene>
<reference evidence="2 3" key="1">
    <citation type="submission" date="2019-07" db="EMBL/GenBank/DDBJ databases">
        <title>Georgenia wutianyii sp. nov. and Georgenia *** sp. nov. isolated from plateau pika (Ochotona curzoniae) in the Qinghai-Tibet plateau of China.</title>
        <authorList>
            <person name="Tian Z."/>
        </authorList>
    </citation>
    <scope>NUCLEOTIDE SEQUENCE [LARGE SCALE GENOMIC DNA]</scope>
    <source>
        <strain evidence="2 3">Z446</strain>
    </source>
</reference>
<dbReference type="InterPro" id="IPR041581">
    <property type="entry name" value="Glyoxalase_6"/>
</dbReference>
<dbReference type="InterPro" id="IPR037523">
    <property type="entry name" value="VOC_core"/>
</dbReference>
<comment type="caution">
    <text evidence="2">The sequence shown here is derived from an EMBL/GenBank/DDBJ whole genome shotgun (WGS) entry which is preliminary data.</text>
</comment>
<sequence>MAKTYVPGVPCWVDLASPDPGRAAAFYGTVFGWQIEDRSSDGDGTYRWARLDGVDVAGIAGTGVGPATWRTFVRVDDADRAATDAVAQGGAAVEQDLTVPPDGRAVMLTDPAGAEVGVWAPSTHPGAQLVNAPGTWNFNTLRTPDLDAAETFYGAVLGWRVAAADFGGFTATMLCRPGYGDVVDADNPGWKKRHEEGGSPAGFTDIVAWLEKAPAPARWGVEFNVHDTRATVDAAVSLGGQVLRAPTEGFGMWSAALVDPLGAEFSINDFGSA</sequence>
<organism evidence="2 3">
    <name type="scientific">Georgenia yuyongxinii</name>
    <dbReference type="NCBI Taxonomy" id="2589797"/>
    <lineage>
        <taxon>Bacteria</taxon>
        <taxon>Bacillati</taxon>
        <taxon>Actinomycetota</taxon>
        <taxon>Actinomycetes</taxon>
        <taxon>Micrococcales</taxon>
        <taxon>Bogoriellaceae</taxon>
        <taxon>Georgenia</taxon>
    </lineage>
</organism>
<evidence type="ECO:0000313" key="3">
    <source>
        <dbReference type="Proteomes" id="UP000318693"/>
    </source>
</evidence>
<dbReference type="InterPro" id="IPR052164">
    <property type="entry name" value="Anthracycline_SecMetBiosynth"/>
</dbReference>
<accession>A0A552WUC4</accession>
<dbReference type="InterPro" id="IPR029068">
    <property type="entry name" value="Glyas_Bleomycin-R_OHBP_Dase"/>
</dbReference>
<proteinExistence type="predicted"/>
<name>A0A552WUC4_9MICO</name>
<dbReference type="Gene3D" id="3.10.180.10">
    <property type="entry name" value="2,3-Dihydroxybiphenyl 1,2-Dioxygenase, domain 1"/>
    <property type="match status" value="2"/>
</dbReference>
<dbReference type="Proteomes" id="UP000318693">
    <property type="component" value="Unassembled WGS sequence"/>
</dbReference>
<keyword evidence="3" id="KW-1185">Reference proteome</keyword>
<dbReference type="EMBL" id="VJXR01000011">
    <property type="protein sequence ID" value="TRW46285.1"/>
    <property type="molecule type" value="Genomic_DNA"/>
</dbReference>
<dbReference type="RefSeq" id="WP_143417612.1">
    <property type="nucleotide sequence ID" value="NZ_VJXR01000011.1"/>
</dbReference>
<feature type="domain" description="VOC" evidence="1">
    <location>
        <begin position="9"/>
        <end position="121"/>
    </location>
</feature>
<dbReference type="AlphaFoldDB" id="A0A552WUC4"/>
<feature type="domain" description="VOC" evidence="1">
    <location>
        <begin position="135"/>
        <end position="270"/>
    </location>
</feature>
<evidence type="ECO:0000313" key="2">
    <source>
        <dbReference type="EMBL" id="TRW46285.1"/>
    </source>
</evidence>
<protein>
    <submittedName>
        <fullName evidence="2">VOC family protein</fullName>
    </submittedName>
</protein>
<dbReference type="PROSITE" id="PS51819">
    <property type="entry name" value="VOC"/>
    <property type="match status" value="2"/>
</dbReference>
<dbReference type="PANTHER" id="PTHR33993">
    <property type="entry name" value="GLYOXALASE-RELATED"/>
    <property type="match status" value="1"/>
</dbReference>
<dbReference type="PANTHER" id="PTHR33993:SF14">
    <property type="entry name" value="GB|AAF24581.1"/>
    <property type="match status" value="1"/>
</dbReference>